<dbReference type="SMART" id="SM00346">
    <property type="entry name" value="HTH_ICLR"/>
    <property type="match status" value="1"/>
</dbReference>
<organism evidence="7 8">
    <name type="scientific">Xanthobacter tagetidis</name>
    <dbReference type="NCBI Taxonomy" id="60216"/>
    <lineage>
        <taxon>Bacteria</taxon>
        <taxon>Pseudomonadati</taxon>
        <taxon>Pseudomonadota</taxon>
        <taxon>Alphaproteobacteria</taxon>
        <taxon>Hyphomicrobiales</taxon>
        <taxon>Xanthobacteraceae</taxon>
        <taxon>Xanthobacter</taxon>
    </lineage>
</organism>
<dbReference type="SUPFAM" id="SSF55781">
    <property type="entry name" value="GAF domain-like"/>
    <property type="match status" value="1"/>
</dbReference>
<accession>A0A3L7A184</accession>
<protein>
    <submittedName>
        <fullName evidence="7">IclR family transcriptional regulator</fullName>
    </submittedName>
</protein>
<dbReference type="InterPro" id="IPR036388">
    <property type="entry name" value="WH-like_DNA-bd_sf"/>
</dbReference>
<keyword evidence="3" id="KW-0804">Transcription</keyword>
<dbReference type="GO" id="GO:0003700">
    <property type="term" value="F:DNA-binding transcription factor activity"/>
    <property type="evidence" value="ECO:0007669"/>
    <property type="project" value="TreeGrafter"/>
</dbReference>
<evidence type="ECO:0000256" key="1">
    <source>
        <dbReference type="ARBA" id="ARBA00023015"/>
    </source>
</evidence>
<dbReference type="GO" id="GO:0045892">
    <property type="term" value="P:negative regulation of DNA-templated transcription"/>
    <property type="evidence" value="ECO:0007669"/>
    <property type="project" value="TreeGrafter"/>
</dbReference>
<dbReference type="PROSITE" id="PS51078">
    <property type="entry name" value="ICLR_ED"/>
    <property type="match status" value="1"/>
</dbReference>
<dbReference type="Pfam" id="PF01614">
    <property type="entry name" value="IclR_C"/>
    <property type="match status" value="1"/>
</dbReference>
<feature type="region of interest" description="Disordered" evidence="4">
    <location>
        <begin position="1"/>
        <end position="27"/>
    </location>
</feature>
<dbReference type="InterPro" id="IPR011991">
    <property type="entry name" value="ArsR-like_HTH"/>
</dbReference>
<feature type="domain" description="IclR-ED" evidence="6">
    <location>
        <begin position="95"/>
        <end position="277"/>
    </location>
</feature>
<name>A0A3L7A184_9HYPH</name>
<dbReference type="Gene3D" id="3.30.450.40">
    <property type="match status" value="1"/>
</dbReference>
<evidence type="ECO:0000259" key="6">
    <source>
        <dbReference type="PROSITE" id="PS51078"/>
    </source>
</evidence>
<keyword evidence="1" id="KW-0805">Transcription regulation</keyword>
<evidence type="ECO:0000313" key="8">
    <source>
        <dbReference type="Proteomes" id="UP000269692"/>
    </source>
</evidence>
<evidence type="ECO:0000256" key="3">
    <source>
        <dbReference type="ARBA" id="ARBA00023163"/>
    </source>
</evidence>
<comment type="caution">
    <text evidence="7">The sequence shown here is derived from an EMBL/GenBank/DDBJ whole genome shotgun (WGS) entry which is preliminary data.</text>
</comment>
<reference evidence="7 8" key="1">
    <citation type="submission" date="2018-10" db="EMBL/GenBank/DDBJ databases">
        <title>Xanthobacter tagetidis genome sequencing and assembly.</title>
        <authorList>
            <person name="Maclea K.S."/>
            <person name="Goen A.E."/>
            <person name="Fatima S.A."/>
        </authorList>
    </citation>
    <scope>NUCLEOTIDE SEQUENCE [LARGE SCALE GENOMIC DNA]</scope>
    <source>
        <strain evidence="7 8">ATCC 700314</strain>
    </source>
</reference>
<dbReference type="Pfam" id="PF09339">
    <property type="entry name" value="HTH_IclR"/>
    <property type="match status" value="1"/>
</dbReference>
<dbReference type="PANTHER" id="PTHR30136">
    <property type="entry name" value="HELIX-TURN-HELIX TRANSCRIPTIONAL REGULATOR, ICLR FAMILY"/>
    <property type="match status" value="1"/>
</dbReference>
<keyword evidence="8" id="KW-1185">Reference proteome</keyword>
<dbReference type="OrthoDB" id="9807558at2"/>
<dbReference type="InterPro" id="IPR005471">
    <property type="entry name" value="Tscrpt_reg_IclR_N"/>
</dbReference>
<dbReference type="Proteomes" id="UP000269692">
    <property type="component" value="Unassembled WGS sequence"/>
</dbReference>
<feature type="domain" description="HTH iclR-type" evidence="5">
    <location>
        <begin position="31"/>
        <end position="94"/>
    </location>
</feature>
<dbReference type="AlphaFoldDB" id="A0A3L7A184"/>
<dbReference type="Gene3D" id="1.10.10.10">
    <property type="entry name" value="Winged helix-like DNA-binding domain superfamily/Winged helix DNA-binding domain"/>
    <property type="match status" value="1"/>
</dbReference>
<dbReference type="RefSeq" id="WP_121625095.1">
    <property type="nucleotide sequence ID" value="NZ_JACIIW010000003.1"/>
</dbReference>
<dbReference type="InterPro" id="IPR036390">
    <property type="entry name" value="WH_DNA-bd_sf"/>
</dbReference>
<evidence type="ECO:0000256" key="4">
    <source>
        <dbReference type="SAM" id="MobiDB-lite"/>
    </source>
</evidence>
<evidence type="ECO:0000259" key="5">
    <source>
        <dbReference type="PROSITE" id="PS51077"/>
    </source>
</evidence>
<evidence type="ECO:0000256" key="2">
    <source>
        <dbReference type="ARBA" id="ARBA00023125"/>
    </source>
</evidence>
<dbReference type="InterPro" id="IPR050707">
    <property type="entry name" value="HTH_MetabolicPath_Reg"/>
</dbReference>
<dbReference type="GO" id="GO:0003677">
    <property type="term" value="F:DNA binding"/>
    <property type="evidence" value="ECO:0007669"/>
    <property type="project" value="UniProtKB-KW"/>
</dbReference>
<proteinExistence type="predicted"/>
<dbReference type="SUPFAM" id="SSF46785">
    <property type="entry name" value="Winged helix' DNA-binding domain"/>
    <property type="match status" value="1"/>
</dbReference>
<evidence type="ECO:0000313" key="7">
    <source>
        <dbReference type="EMBL" id="RLP74036.1"/>
    </source>
</evidence>
<dbReference type="PANTHER" id="PTHR30136:SF39">
    <property type="entry name" value="TRANSCRIPTIONAL REGULATORY PROTEIN"/>
    <property type="match status" value="1"/>
</dbReference>
<dbReference type="EMBL" id="RCTF01000021">
    <property type="protein sequence ID" value="RLP74036.1"/>
    <property type="molecule type" value="Genomic_DNA"/>
</dbReference>
<gene>
    <name evidence="7" type="ORF">D9R14_19860</name>
</gene>
<dbReference type="CDD" id="cd00090">
    <property type="entry name" value="HTH_ARSR"/>
    <property type="match status" value="1"/>
</dbReference>
<dbReference type="InterPro" id="IPR014757">
    <property type="entry name" value="Tscrpt_reg_IclR_C"/>
</dbReference>
<dbReference type="InterPro" id="IPR029016">
    <property type="entry name" value="GAF-like_dom_sf"/>
</dbReference>
<keyword evidence="2" id="KW-0238">DNA-binding</keyword>
<sequence>MEKTADTAPAAGLEREPRSAGRAPTRTVTGAQSIHRAFGVLRLLANAGAGGMRLTEIAQDLGLTPPTAYRILQVLMEEGAVERLRAERRYVVGAEVALLGLSIRSRVGLQEIAEPILTRLCGEVGDAVFLTVRSGFDSVCADRRIGTYPVQVLSIGVGSRRPLGVSVGGMAILSALPAAKASAILAANAARFEPYNTTLETLAARLAKAREQGFVYADPAIVRSTRALAFPVHDAVGNPACAISTIAIRRRLPASRIGPLVTLFRRGAAELSEALAAMARRR</sequence>
<dbReference type="PROSITE" id="PS51077">
    <property type="entry name" value="HTH_ICLR"/>
    <property type="match status" value="1"/>
</dbReference>